<reference evidence="1 2" key="1">
    <citation type="submission" date="2014-04" db="EMBL/GenBank/DDBJ databases">
        <authorList>
            <consortium name="DOE Joint Genome Institute"/>
            <person name="Kuo A."/>
            <person name="Girlanda M."/>
            <person name="Perotto S."/>
            <person name="Kohler A."/>
            <person name="Nagy L.G."/>
            <person name="Floudas D."/>
            <person name="Copeland A."/>
            <person name="Barry K.W."/>
            <person name="Cichocki N."/>
            <person name="Veneault-Fourrey C."/>
            <person name="LaButti K."/>
            <person name="Lindquist E.A."/>
            <person name="Lipzen A."/>
            <person name="Lundell T."/>
            <person name="Morin E."/>
            <person name="Murat C."/>
            <person name="Sun H."/>
            <person name="Tunlid A."/>
            <person name="Henrissat B."/>
            <person name="Grigoriev I.V."/>
            <person name="Hibbett D.S."/>
            <person name="Martin F."/>
            <person name="Nordberg H.P."/>
            <person name="Cantor M.N."/>
            <person name="Hua S.X."/>
        </authorList>
    </citation>
    <scope>NUCLEOTIDE SEQUENCE [LARGE SCALE GENOMIC DNA]</scope>
    <source>
        <strain evidence="1 2">MUT 4182</strain>
    </source>
</reference>
<dbReference type="Proteomes" id="UP000054248">
    <property type="component" value="Unassembled WGS sequence"/>
</dbReference>
<reference evidence="2" key="2">
    <citation type="submission" date="2015-01" db="EMBL/GenBank/DDBJ databases">
        <title>Evolutionary Origins and Diversification of the Mycorrhizal Mutualists.</title>
        <authorList>
            <consortium name="DOE Joint Genome Institute"/>
            <consortium name="Mycorrhizal Genomics Consortium"/>
            <person name="Kohler A."/>
            <person name="Kuo A."/>
            <person name="Nagy L.G."/>
            <person name="Floudas D."/>
            <person name="Copeland A."/>
            <person name="Barry K.W."/>
            <person name="Cichocki N."/>
            <person name="Veneault-Fourrey C."/>
            <person name="LaButti K."/>
            <person name="Lindquist E.A."/>
            <person name="Lipzen A."/>
            <person name="Lundell T."/>
            <person name="Morin E."/>
            <person name="Murat C."/>
            <person name="Riley R."/>
            <person name="Ohm R."/>
            <person name="Sun H."/>
            <person name="Tunlid A."/>
            <person name="Henrissat B."/>
            <person name="Grigoriev I.V."/>
            <person name="Hibbett D.S."/>
            <person name="Martin F."/>
        </authorList>
    </citation>
    <scope>NUCLEOTIDE SEQUENCE [LARGE SCALE GENOMIC DNA]</scope>
    <source>
        <strain evidence="2">MUT 4182</strain>
    </source>
</reference>
<sequence length="439" mass="49896">MLPALETSQYLGPLPLELFIYIIALSVSHLRPTNALFHLERLRLVSKTWLVTIDSTPQFWTTIQNTCKASRIKGWIQKSGEAPLCITSKDLTHTVETFMSLLRPYTHRWKDVTIWNDYFDTSAYLDRPAPLLEALTLIGVSFGHDSSLCAGVTPSLTKVDFYQVKVPRNLSFLQSLKDLRLHSVVYMNQRLRIGQIYEVLTASPELRRLRLNLEFEEDARRRTPITFPSLEGLKIHSSHDQIGQASQLLSIIDAPNLINMSTDFDRGLALQLFVSWLARQSLHQAAQYSVAVERTSLVVSISRDEHGSNSSRRARLFLSAASFDDSGIQVLEEIDKLGAPFSPLALTIRNPGCVSAFVGYLNRPKVDEEGTHRWPLPTLHSVRFNLWMNTPSWDCISGFARVRKDISRITIEPPGIDEPDENWKKWDALSMSFTPFKDE</sequence>
<dbReference type="HOGENOM" id="CLU_624373_0_0_1"/>
<dbReference type="STRING" id="1051891.A0A0C3QGE5"/>
<protein>
    <recommendedName>
        <fullName evidence="3">F-box domain-containing protein</fullName>
    </recommendedName>
</protein>
<name>A0A0C3QGE5_9AGAM</name>
<accession>A0A0C3QGE5</accession>
<gene>
    <name evidence="1" type="ORF">M407DRAFT_147545</name>
</gene>
<dbReference type="EMBL" id="KN822969">
    <property type="protein sequence ID" value="KIO30700.1"/>
    <property type="molecule type" value="Genomic_DNA"/>
</dbReference>
<organism evidence="1 2">
    <name type="scientific">Tulasnella calospora MUT 4182</name>
    <dbReference type="NCBI Taxonomy" id="1051891"/>
    <lineage>
        <taxon>Eukaryota</taxon>
        <taxon>Fungi</taxon>
        <taxon>Dikarya</taxon>
        <taxon>Basidiomycota</taxon>
        <taxon>Agaricomycotina</taxon>
        <taxon>Agaricomycetes</taxon>
        <taxon>Cantharellales</taxon>
        <taxon>Tulasnellaceae</taxon>
        <taxon>Tulasnella</taxon>
    </lineage>
</organism>
<evidence type="ECO:0000313" key="1">
    <source>
        <dbReference type="EMBL" id="KIO30700.1"/>
    </source>
</evidence>
<proteinExistence type="predicted"/>
<evidence type="ECO:0000313" key="2">
    <source>
        <dbReference type="Proteomes" id="UP000054248"/>
    </source>
</evidence>
<dbReference type="OrthoDB" id="3230569at2759"/>
<dbReference type="AlphaFoldDB" id="A0A0C3QGE5"/>
<evidence type="ECO:0008006" key="3">
    <source>
        <dbReference type="Google" id="ProtNLM"/>
    </source>
</evidence>
<keyword evidence="2" id="KW-1185">Reference proteome</keyword>